<accession>A0A382HNG2</accession>
<feature type="non-terminal residue" evidence="1">
    <location>
        <position position="1"/>
    </location>
</feature>
<evidence type="ECO:0000313" key="1">
    <source>
        <dbReference type="EMBL" id="SVB88642.1"/>
    </source>
</evidence>
<sequence length="139" mass="15355">VGDRFYLEQRAKTGSCIGYQSFRRKRMAWEEDKKQQAIEMYTDEEPTPETSMEIVKIIAEELSESPNGVRMILTRAGVYIKKNPSAGNSSGKTSRISKAECHQMLVDAVGSLGGSLDMDIISKISGKAAKHIAEQIVSN</sequence>
<protein>
    <submittedName>
        <fullName evidence="1">Uncharacterized protein</fullName>
    </submittedName>
</protein>
<organism evidence="1">
    <name type="scientific">marine metagenome</name>
    <dbReference type="NCBI Taxonomy" id="408172"/>
    <lineage>
        <taxon>unclassified sequences</taxon>
        <taxon>metagenomes</taxon>
        <taxon>ecological metagenomes</taxon>
    </lineage>
</organism>
<proteinExistence type="predicted"/>
<reference evidence="1" key="1">
    <citation type="submission" date="2018-05" db="EMBL/GenBank/DDBJ databases">
        <authorList>
            <person name="Lanie J.A."/>
            <person name="Ng W.-L."/>
            <person name="Kazmierczak K.M."/>
            <person name="Andrzejewski T.M."/>
            <person name="Davidsen T.M."/>
            <person name="Wayne K.J."/>
            <person name="Tettelin H."/>
            <person name="Glass J.I."/>
            <person name="Rusch D."/>
            <person name="Podicherti R."/>
            <person name="Tsui H.-C.T."/>
            <person name="Winkler M.E."/>
        </authorList>
    </citation>
    <scope>NUCLEOTIDE SEQUENCE</scope>
</reference>
<name>A0A382HNG2_9ZZZZ</name>
<dbReference type="AlphaFoldDB" id="A0A382HNG2"/>
<gene>
    <name evidence="1" type="ORF">METZ01_LOCUS241496</name>
</gene>
<dbReference type="EMBL" id="UINC01062227">
    <property type="protein sequence ID" value="SVB88642.1"/>
    <property type="molecule type" value="Genomic_DNA"/>
</dbReference>